<feature type="region of interest" description="Disordered" evidence="1">
    <location>
        <begin position="15"/>
        <end position="39"/>
    </location>
</feature>
<gene>
    <name evidence="2" type="ORF">OS493_031637</name>
</gene>
<dbReference type="Proteomes" id="UP001163046">
    <property type="component" value="Unassembled WGS sequence"/>
</dbReference>
<protein>
    <submittedName>
        <fullName evidence="2">Uncharacterized protein</fullName>
    </submittedName>
</protein>
<dbReference type="SUPFAM" id="SSF47986">
    <property type="entry name" value="DEATH domain"/>
    <property type="match status" value="1"/>
</dbReference>
<evidence type="ECO:0000313" key="3">
    <source>
        <dbReference type="Proteomes" id="UP001163046"/>
    </source>
</evidence>
<dbReference type="EMBL" id="MU827814">
    <property type="protein sequence ID" value="KAJ7323438.1"/>
    <property type="molecule type" value="Genomic_DNA"/>
</dbReference>
<sequence>MPEKLDNANWIELSQCEPDQDSDNSTSQETGSGVDDGLVNDIPEDVKLDELPLYGVDCILELDYISPGVKDWHHVACNTQFHPRYISNIDIRTIEQDNGNSRTRALISKLCTHDVSLKTFVDVLQELRRYDVANGIYTWYKNRG</sequence>
<dbReference type="AlphaFoldDB" id="A0A9X0CD41"/>
<accession>A0A9X0CD41</accession>
<dbReference type="Gene3D" id="1.10.533.10">
    <property type="entry name" value="Death Domain, Fas"/>
    <property type="match status" value="1"/>
</dbReference>
<dbReference type="InterPro" id="IPR011029">
    <property type="entry name" value="DEATH-like_dom_sf"/>
</dbReference>
<reference evidence="2" key="1">
    <citation type="submission" date="2023-01" db="EMBL/GenBank/DDBJ databases">
        <title>Genome assembly of the deep-sea coral Lophelia pertusa.</title>
        <authorList>
            <person name="Herrera S."/>
            <person name="Cordes E."/>
        </authorList>
    </citation>
    <scope>NUCLEOTIDE SEQUENCE</scope>
    <source>
        <strain evidence="2">USNM1676648</strain>
        <tissue evidence="2">Polyp</tissue>
    </source>
</reference>
<name>A0A9X0CD41_9CNID</name>
<comment type="caution">
    <text evidence="2">The sequence shown here is derived from an EMBL/GenBank/DDBJ whole genome shotgun (WGS) entry which is preliminary data.</text>
</comment>
<keyword evidence="3" id="KW-1185">Reference proteome</keyword>
<evidence type="ECO:0000256" key="1">
    <source>
        <dbReference type="SAM" id="MobiDB-lite"/>
    </source>
</evidence>
<evidence type="ECO:0000313" key="2">
    <source>
        <dbReference type="EMBL" id="KAJ7323438.1"/>
    </source>
</evidence>
<organism evidence="2 3">
    <name type="scientific">Desmophyllum pertusum</name>
    <dbReference type="NCBI Taxonomy" id="174260"/>
    <lineage>
        <taxon>Eukaryota</taxon>
        <taxon>Metazoa</taxon>
        <taxon>Cnidaria</taxon>
        <taxon>Anthozoa</taxon>
        <taxon>Hexacorallia</taxon>
        <taxon>Scleractinia</taxon>
        <taxon>Caryophylliina</taxon>
        <taxon>Caryophylliidae</taxon>
        <taxon>Desmophyllum</taxon>
    </lineage>
</organism>
<proteinExistence type="predicted"/>